<protein>
    <recommendedName>
        <fullName evidence="1">non-specific serine/threonine protein kinase</fullName>
        <ecNumber evidence="1">2.7.11.1</ecNumber>
    </recommendedName>
</protein>
<feature type="region of interest" description="Disordered" evidence="10">
    <location>
        <begin position="368"/>
        <end position="407"/>
    </location>
</feature>
<feature type="compositionally biased region" description="Acidic residues" evidence="10">
    <location>
        <begin position="462"/>
        <end position="486"/>
    </location>
</feature>
<evidence type="ECO:0000256" key="10">
    <source>
        <dbReference type="SAM" id="MobiDB-lite"/>
    </source>
</evidence>
<evidence type="ECO:0000256" key="9">
    <source>
        <dbReference type="PROSITE-ProRule" id="PRU10141"/>
    </source>
</evidence>
<evidence type="ECO:0000256" key="5">
    <source>
        <dbReference type="ARBA" id="ARBA00022777"/>
    </source>
</evidence>
<dbReference type="Gene3D" id="1.10.510.10">
    <property type="entry name" value="Transferase(Phosphotransferase) domain 1"/>
    <property type="match status" value="1"/>
</dbReference>
<dbReference type="EMBL" id="CAMPGE010001860">
    <property type="protein sequence ID" value="CAI2360662.1"/>
    <property type="molecule type" value="Genomic_DNA"/>
</dbReference>
<dbReference type="PANTHER" id="PTHR44899">
    <property type="entry name" value="CAMK FAMILY PROTEIN KINASE"/>
    <property type="match status" value="1"/>
</dbReference>
<evidence type="ECO:0000256" key="3">
    <source>
        <dbReference type="ARBA" id="ARBA00022679"/>
    </source>
</evidence>
<dbReference type="PROSITE" id="PS50011">
    <property type="entry name" value="PROTEIN_KINASE_DOM"/>
    <property type="match status" value="1"/>
</dbReference>
<dbReference type="PROSITE" id="PS00107">
    <property type="entry name" value="PROTEIN_KINASE_ATP"/>
    <property type="match status" value="1"/>
</dbReference>
<dbReference type="FunFam" id="3.30.200.20:FF:000631">
    <property type="entry name" value="Serine/threonine-protein kinase NEK"/>
    <property type="match status" value="1"/>
</dbReference>
<evidence type="ECO:0000256" key="2">
    <source>
        <dbReference type="ARBA" id="ARBA00022527"/>
    </source>
</evidence>
<dbReference type="InterPro" id="IPR017441">
    <property type="entry name" value="Protein_kinase_ATP_BS"/>
</dbReference>
<dbReference type="GO" id="GO:0004674">
    <property type="term" value="F:protein serine/threonine kinase activity"/>
    <property type="evidence" value="ECO:0007669"/>
    <property type="project" value="UniProtKB-KW"/>
</dbReference>
<evidence type="ECO:0000256" key="1">
    <source>
        <dbReference type="ARBA" id="ARBA00012513"/>
    </source>
</evidence>
<keyword evidence="4 9" id="KW-0547">Nucleotide-binding</keyword>
<keyword evidence="5" id="KW-0418">Kinase</keyword>
<dbReference type="Pfam" id="PF00069">
    <property type="entry name" value="Pkinase"/>
    <property type="match status" value="1"/>
</dbReference>
<sequence length="649" mass="75747">MDVYEIVKTIGSGAFGQVYLVKHKLADTNYVIKKVKIKDMPENEQENTIQEVRLLQKLRHVNIVAYKDSFEDRENQLNIVMIYCEGGDMASKIKDACGNHFSEDQLLDWFSQMALALYYLHERRILHRDLKPQNIFLKNGRIRLGDFGIAKVLDSTKDFANTCIGTPYFMSPELFKNKPYSYDSDIWALGCIFYEMCNLKHAFDAQSLNGLALKILKGKYPSVNSMYSKGLKDLINKMLCQKKSQRPTIVDVLNTPVIKKKVIQYLKKCLNEDPSTTSEDDGFDIDDKNFDSLREQAEQLDLLKYVTGESDFEIIEEVKEVKETTNSYMKSAIKKKKRIEDDIEKIKIQKYNKIREYNHLKKKKYGPNYGLRNKDGKMAGGMQSLQEGDSAKDRVLKNKERKKLEEQKRKEMALIQACKENVAAKEAARIKEKNQYRPSSAMVNIFGDKKKIEEDYAFYDQPVEDDKEDELLESIMEEVDAEDEEEKDLREDIKELDRQIQQKQKKLEETTSQVDDLTGTKPFEMNESDEGEDNLEDDKSSDDEEFAEIWEGKEESDNEDEEKHKKVYKSFEEKKTLVKLSDKIKMLKHRCEASLGFTLYEKAYKLIKRKEENLRKRLSDLIGEENIGFYVVFNNILFLEKKKKDIMAK</sequence>
<dbReference type="InterPro" id="IPR051131">
    <property type="entry name" value="NEK_Ser/Thr_kinase_NIMA"/>
</dbReference>
<dbReference type="InterPro" id="IPR011009">
    <property type="entry name" value="Kinase-like_dom_sf"/>
</dbReference>
<name>A0AAD1X6I0_EUPCR</name>
<feature type="compositionally biased region" description="Basic and acidic residues" evidence="10">
    <location>
        <begin position="389"/>
        <end position="407"/>
    </location>
</feature>
<evidence type="ECO:0000256" key="8">
    <source>
        <dbReference type="ARBA" id="ARBA00048679"/>
    </source>
</evidence>
<comment type="caution">
    <text evidence="12">The sequence shown here is derived from an EMBL/GenBank/DDBJ whole genome shotgun (WGS) entry which is preliminary data.</text>
</comment>
<dbReference type="EC" id="2.7.11.1" evidence="1"/>
<dbReference type="PROSITE" id="PS00108">
    <property type="entry name" value="PROTEIN_KINASE_ST"/>
    <property type="match status" value="1"/>
</dbReference>
<gene>
    <name evidence="12" type="ORF">ECRASSUSDP1_LOCUS1966</name>
</gene>
<dbReference type="InterPro" id="IPR008271">
    <property type="entry name" value="Ser/Thr_kinase_AS"/>
</dbReference>
<evidence type="ECO:0000313" key="12">
    <source>
        <dbReference type="EMBL" id="CAI2360662.1"/>
    </source>
</evidence>
<dbReference type="Proteomes" id="UP001295684">
    <property type="component" value="Unassembled WGS sequence"/>
</dbReference>
<dbReference type="CDD" id="cd08215">
    <property type="entry name" value="STKc_Nek"/>
    <property type="match status" value="1"/>
</dbReference>
<dbReference type="GO" id="GO:0005524">
    <property type="term" value="F:ATP binding"/>
    <property type="evidence" value="ECO:0007669"/>
    <property type="project" value="UniProtKB-UniRule"/>
</dbReference>
<proteinExistence type="predicted"/>
<keyword evidence="13" id="KW-1185">Reference proteome</keyword>
<feature type="region of interest" description="Disordered" evidence="10">
    <location>
        <begin position="457"/>
        <end position="489"/>
    </location>
</feature>
<evidence type="ECO:0000259" key="11">
    <source>
        <dbReference type="PROSITE" id="PS50011"/>
    </source>
</evidence>
<dbReference type="Gene3D" id="3.30.200.20">
    <property type="entry name" value="Phosphorylase Kinase, domain 1"/>
    <property type="match status" value="1"/>
</dbReference>
<organism evidence="12 13">
    <name type="scientific">Euplotes crassus</name>
    <dbReference type="NCBI Taxonomy" id="5936"/>
    <lineage>
        <taxon>Eukaryota</taxon>
        <taxon>Sar</taxon>
        <taxon>Alveolata</taxon>
        <taxon>Ciliophora</taxon>
        <taxon>Intramacronucleata</taxon>
        <taxon>Spirotrichea</taxon>
        <taxon>Hypotrichia</taxon>
        <taxon>Euplotida</taxon>
        <taxon>Euplotidae</taxon>
        <taxon>Moneuplotes</taxon>
    </lineage>
</organism>
<dbReference type="AlphaFoldDB" id="A0AAD1X6I0"/>
<evidence type="ECO:0000256" key="7">
    <source>
        <dbReference type="ARBA" id="ARBA00047899"/>
    </source>
</evidence>
<dbReference type="FunFam" id="1.10.510.10:FF:000172">
    <property type="entry name" value="serine/threonine-protein kinase Nek1 isoform X1"/>
    <property type="match status" value="1"/>
</dbReference>
<keyword evidence="2" id="KW-0723">Serine/threonine-protein kinase</keyword>
<evidence type="ECO:0000256" key="6">
    <source>
        <dbReference type="ARBA" id="ARBA00022840"/>
    </source>
</evidence>
<keyword evidence="6 9" id="KW-0067">ATP-binding</keyword>
<feature type="binding site" evidence="9">
    <location>
        <position position="34"/>
    </location>
    <ligand>
        <name>ATP</name>
        <dbReference type="ChEBI" id="CHEBI:30616"/>
    </ligand>
</feature>
<dbReference type="SMART" id="SM00220">
    <property type="entry name" value="S_TKc"/>
    <property type="match status" value="1"/>
</dbReference>
<dbReference type="SUPFAM" id="SSF56112">
    <property type="entry name" value="Protein kinase-like (PK-like)"/>
    <property type="match status" value="1"/>
</dbReference>
<comment type="catalytic activity">
    <reaction evidence="7">
        <text>L-threonyl-[protein] + ATP = O-phospho-L-threonyl-[protein] + ADP + H(+)</text>
        <dbReference type="Rhea" id="RHEA:46608"/>
        <dbReference type="Rhea" id="RHEA-COMP:11060"/>
        <dbReference type="Rhea" id="RHEA-COMP:11605"/>
        <dbReference type="ChEBI" id="CHEBI:15378"/>
        <dbReference type="ChEBI" id="CHEBI:30013"/>
        <dbReference type="ChEBI" id="CHEBI:30616"/>
        <dbReference type="ChEBI" id="CHEBI:61977"/>
        <dbReference type="ChEBI" id="CHEBI:456216"/>
        <dbReference type="EC" id="2.7.11.1"/>
    </reaction>
</comment>
<accession>A0AAD1X6I0</accession>
<feature type="region of interest" description="Disordered" evidence="10">
    <location>
        <begin position="501"/>
        <end position="545"/>
    </location>
</feature>
<reference evidence="12" key="1">
    <citation type="submission" date="2023-07" db="EMBL/GenBank/DDBJ databases">
        <authorList>
            <consortium name="AG Swart"/>
            <person name="Singh M."/>
            <person name="Singh A."/>
            <person name="Seah K."/>
            <person name="Emmerich C."/>
        </authorList>
    </citation>
    <scope>NUCLEOTIDE SEQUENCE</scope>
    <source>
        <strain evidence="12">DP1</strain>
    </source>
</reference>
<feature type="compositionally biased region" description="Acidic residues" evidence="10">
    <location>
        <begin position="526"/>
        <end position="545"/>
    </location>
</feature>
<keyword evidence="3" id="KW-0808">Transferase</keyword>
<evidence type="ECO:0000256" key="4">
    <source>
        <dbReference type="ARBA" id="ARBA00022741"/>
    </source>
</evidence>
<evidence type="ECO:0000313" key="13">
    <source>
        <dbReference type="Proteomes" id="UP001295684"/>
    </source>
</evidence>
<feature type="domain" description="Protein kinase" evidence="11">
    <location>
        <begin position="4"/>
        <end position="258"/>
    </location>
</feature>
<comment type="catalytic activity">
    <reaction evidence="8">
        <text>L-seryl-[protein] + ATP = O-phospho-L-seryl-[protein] + ADP + H(+)</text>
        <dbReference type="Rhea" id="RHEA:17989"/>
        <dbReference type="Rhea" id="RHEA-COMP:9863"/>
        <dbReference type="Rhea" id="RHEA-COMP:11604"/>
        <dbReference type="ChEBI" id="CHEBI:15378"/>
        <dbReference type="ChEBI" id="CHEBI:29999"/>
        <dbReference type="ChEBI" id="CHEBI:30616"/>
        <dbReference type="ChEBI" id="CHEBI:83421"/>
        <dbReference type="ChEBI" id="CHEBI:456216"/>
        <dbReference type="EC" id="2.7.11.1"/>
    </reaction>
</comment>
<dbReference type="InterPro" id="IPR000719">
    <property type="entry name" value="Prot_kinase_dom"/>
</dbReference>
<dbReference type="PANTHER" id="PTHR44899:SF3">
    <property type="entry name" value="SERINE_THREONINE-PROTEIN KINASE NEK1"/>
    <property type="match status" value="1"/>
</dbReference>